<name>A0A3D9BIS2_9RHOB</name>
<feature type="non-terminal residue" evidence="2">
    <location>
        <position position="82"/>
    </location>
</feature>
<dbReference type="AlphaFoldDB" id="A0A3D9BIS2"/>
<evidence type="ECO:0000313" key="2">
    <source>
        <dbReference type="EMBL" id="REC53443.1"/>
    </source>
</evidence>
<gene>
    <name evidence="2" type="ORF">DRV84_15045</name>
</gene>
<feature type="region of interest" description="Disordered" evidence="1">
    <location>
        <begin position="1"/>
        <end position="21"/>
    </location>
</feature>
<accession>A0A3D9BIS2</accession>
<dbReference type="EMBL" id="QOHR01000064">
    <property type="protein sequence ID" value="REC53443.1"/>
    <property type="molecule type" value="Genomic_DNA"/>
</dbReference>
<organism evidence="2 3">
    <name type="scientific">Rhodosalinus sediminis</name>
    <dbReference type="NCBI Taxonomy" id="1940533"/>
    <lineage>
        <taxon>Bacteria</taxon>
        <taxon>Pseudomonadati</taxon>
        <taxon>Pseudomonadota</taxon>
        <taxon>Alphaproteobacteria</taxon>
        <taxon>Rhodobacterales</taxon>
        <taxon>Paracoccaceae</taxon>
        <taxon>Rhodosalinus</taxon>
    </lineage>
</organism>
<protein>
    <submittedName>
        <fullName evidence="2">IS256 family transposase</fullName>
    </submittedName>
</protein>
<evidence type="ECO:0000313" key="3">
    <source>
        <dbReference type="Proteomes" id="UP000257131"/>
    </source>
</evidence>
<evidence type="ECO:0000256" key="1">
    <source>
        <dbReference type="SAM" id="MobiDB-lite"/>
    </source>
</evidence>
<comment type="caution">
    <text evidence="2">The sequence shown here is derived from an EMBL/GenBank/DDBJ whole genome shotgun (WGS) entry which is preliminary data.</text>
</comment>
<proteinExistence type="predicted"/>
<keyword evidence="3" id="KW-1185">Reference proteome</keyword>
<dbReference type="Proteomes" id="UP000257131">
    <property type="component" value="Unassembled WGS sequence"/>
</dbReference>
<sequence>MDDDTTITPLHQPGSVEDPLTEIARDGARRMLAAALRAEADAFVARHAEETLPDGRQRVVRHGYGPERSIQTGIGALEVRRP</sequence>
<reference evidence="2 3" key="1">
    <citation type="journal article" date="2017" name="Int. J. Syst. Evol. Microbiol.">
        <title>Rhodosalinus sediminis gen. nov., sp. nov., isolated from marine saltern.</title>
        <authorList>
            <person name="Guo L.Y."/>
            <person name="Ling S.K."/>
            <person name="Li C.M."/>
            <person name="Chen G.J."/>
            <person name="Du Z.J."/>
        </authorList>
    </citation>
    <scope>NUCLEOTIDE SEQUENCE [LARGE SCALE GENOMIC DNA]</scope>
    <source>
        <strain evidence="2 3">WDN1C137</strain>
    </source>
</reference>